<keyword evidence="3" id="KW-1185">Reference proteome</keyword>
<dbReference type="RefSeq" id="WP_145387265.1">
    <property type="nucleotide sequence ID" value="NZ_CP037423.1"/>
</dbReference>
<dbReference type="AlphaFoldDB" id="A0A518HR54"/>
<dbReference type="GO" id="GO:0016491">
    <property type="term" value="F:oxidoreductase activity"/>
    <property type="evidence" value="ECO:0007669"/>
    <property type="project" value="UniProtKB-KW"/>
</dbReference>
<reference evidence="2 3" key="1">
    <citation type="submission" date="2019-03" db="EMBL/GenBank/DDBJ databases">
        <title>Deep-cultivation of Planctomycetes and their phenomic and genomic characterization uncovers novel biology.</title>
        <authorList>
            <person name="Wiegand S."/>
            <person name="Jogler M."/>
            <person name="Boedeker C."/>
            <person name="Pinto D."/>
            <person name="Vollmers J."/>
            <person name="Rivas-Marin E."/>
            <person name="Kohn T."/>
            <person name="Peeters S.H."/>
            <person name="Heuer A."/>
            <person name="Rast P."/>
            <person name="Oberbeckmann S."/>
            <person name="Bunk B."/>
            <person name="Jeske O."/>
            <person name="Meyerdierks A."/>
            <person name="Storesund J.E."/>
            <person name="Kallscheuer N."/>
            <person name="Luecker S."/>
            <person name="Lage O.M."/>
            <person name="Pohl T."/>
            <person name="Merkel B.J."/>
            <person name="Hornburger P."/>
            <person name="Mueller R.-W."/>
            <person name="Bruemmer F."/>
            <person name="Labrenz M."/>
            <person name="Spormann A.M."/>
            <person name="Op den Camp H."/>
            <person name="Overmann J."/>
            <person name="Amann R."/>
            <person name="Jetten M.S.M."/>
            <person name="Mascher T."/>
            <person name="Medema M.H."/>
            <person name="Devos D.P."/>
            <person name="Kaster A.-K."/>
            <person name="Ovreas L."/>
            <person name="Rohde M."/>
            <person name="Galperin M.Y."/>
            <person name="Jogler C."/>
        </authorList>
    </citation>
    <scope>NUCLEOTIDE SEQUENCE [LARGE SCALE GENOMIC DNA]</scope>
    <source>
        <strain evidence="2 3">Enr13</strain>
    </source>
</reference>
<dbReference type="Gene3D" id="3.40.109.10">
    <property type="entry name" value="NADH Oxidase"/>
    <property type="match status" value="1"/>
</dbReference>
<organism evidence="2 3">
    <name type="scientific">Stieleria neptunia</name>
    <dbReference type="NCBI Taxonomy" id="2527979"/>
    <lineage>
        <taxon>Bacteria</taxon>
        <taxon>Pseudomonadati</taxon>
        <taxon>Planctomycetota</taxon>
        <taxon>Planctomycetia</taxon>
        <taxon>Pirellulales</taxon>
        <taxon>Pirellulaceae</taxon>
        <taxon>Stieleria</taxon>
    </lineage>
</organism>
<feature type="compositionally biased region" description="Polar residues" evidence="1">
    <location>
        <begin position="396"/>
        <end position="405"/>
    </location>
</feature>
<keyword evidence="2" id="KW-0560">Oxidoreductase</keyword>
<dbReference type="EMBL" id="CP037423">
    <property type="protein sequence ID" value="QDV43268.1"/>
    <property type="molecule type" value="Genomic_DNA"/>
</dbReference>
<feature type="region of interest" description="Disordered" evidence="1">
    <location>
        <begin position="384"/>
        <end position="405"/>
    </location>
</feature>
<evidence type="ECO:0000313" key="2">
    <source>
        <dbReference type="EMBL" id="QDV43268.1"/>
    </source>
</evidence>
<dbReference type="OrthoDB" id="272552at2"/>
<dbReference type="InterPro" id="IPR000415">
    <property type="entry name" value="Nitroreductase-like"/>
</dbReference>
<accession>A0A518HR54</accession>
<name>A0A518HR54_9BACT</name>
<dbReference type="Proteomes" id="UP000319004">
    <property type="component" value="Chromosome"/>
</dbReference>
<feature type="compositionally biased region" description="Basic and acidic residues" evidence="1">
    <location>
        <begin position="385"/>
        <end position="394"/>
    </location>
</feature>
<dbReference type="EC" id="1.-.-.-" evidence="2"/>
<dbReference type="KEGG" id="snep:Enr13x_31230"/>
<protein>
    <submittedName>
        <fullName evidence="2">NAD(P)H nitroreductase acg</fullName>
        <ecNumber evidence="2">1.-.-.-</ecNumber>
    </submittedName>
</protein>
<gene>
    <name evidence="2" type="primary">acg</name>
    <name evidence="2" type="ORF">Enr13x_31230</name>
</gene>
<sequence>MPPIDSPLTHQPAPHLAATGAEDALGNKDAAATVSAAQTLATRVYREAIQAGCAAPSADNNQPWLFRATEAGLSIYCDLTRRLPSDVDGMFDLLSLGAVVENIAQWIASAGYGTAVSLKGASDFAAADGSPSQIHVATVRIVDDQPSDNVDLADFIWDRHTNRYPFSPVCLTSEELDQVSSVLADTAELRVKWINERPLINRCANLVALSDSLRFRYQDFHEELHRQLRLSVAEADRTRDGLDYRTLGLPPGSKHFLRAIKPWRRMQMLNRLGMARALSLPSIPLIRNSGAIGFLYVKDRSPHSLLCGGRAMQRIWLQATKLGLAIHPLGSLPIFTANDSLPAELRVIADQIKTRSEGLIPPDDGFFQMAFRIGHPRRGVPIRSQRRDAKDVMLDSKNNNGSGQN</sequence>
<evidence type="ECO:0000313" key="3">
    <source>
        <dbReference type="Proteomes" id="UP000319004"/>
    </source>
</evidence>
<proteinExistence type="predicted"/>
<evidence type="ECO:0000256" key="1">
    <source>
        <dbReference type="SAM" id="MobiDB-lite"/>
    </source>
</evidence>
<dbReference type="SUPFAM" id="SSF55469">
    <property type="entry name" value="FMN-dependent nitroreductase-like"/>
    <property type="match status" value="1"/>
</dbReference>